<dbReference type="PANTHER" id="PTHR16284">
    <property type="entry name" value="PROTEIN CDV3 HOMOLOG"/>
    <property type="match status" value="1"/>
</dbReference>
<organism evidence="3 4">
    <name type="scientific">Myodes glareolus</name>
    <name type="common">Bank vole</name>
    <name type="synonym">Clethrionomys glareolus</name>
    <dbReference type="NCBI Taxonomy" id="447135"/>
    <lineage>
        <taxon>Eukaryota</taxon>
        <taxon>Metazoa</taxon>
        <taxon>Chordata</taxon>
        <taxon>Craniata</taxon>
        <taxon>Vertebrata</taxon>
        <taxon>Euteleostomi</taxon>
        <taxon>Mammalia</taxon>
        <taxon>Eutheria</taxon>
        <taxon>Euarchontoglires</taxon>
        <taxon>Glires</taxon>
        <taxon>Rodentia</taxon>
        <taxon>Myomorpha</taxon>
        <taxon>Muroidea</taxon>
        <taxon>Cricetidae</taxon>
        <taxon>Arvicolinae</taxon>
        <taxon>Myodes</taxon>
    </lineage>
</organism>
<name>A0AAW0IB17_MYOGA</name>
<protein>
    <submittedName>
        <fullName evidence="3">Uncharacterized protein</fullName>
    </submittedName>
</protein>
<feature type="region of interest" description="Disordered" evidence="2">
    <location>
        <begin position="1"/>
        <end position="39"/>
    </location>
</feature>
<evidence type="ECO:0000313" key="4">
    <source>
        <dbReference type="Proteomes" id="UP001488838"/>
    </source>
</evidence>
<dbReference type="EMBL" id="JBBHLL010000176">
    <property type="protein sequence ID" value="KAK7811364.1"/>
    <property type="molecule type" value="Genomic_DNA"/>
</dbReference>
<feature type="region of interest" description="Disordered" evidence="2">
    <location>
        <begin position="67"/>
        <end position="108"/>
    </location>
</feature>
<feature type="compositionally biased region" description="Basic and acidic residues" evidence="2">
    <location>
        <begin position="16"/>
        <end position="39"/>
    </location>
</feature>
<dbReference type="AlphaFoldDB" id="A0AAW0IB17"/>
<keyword evidence="4" id="KW-1185">Reference proteome</keyword>
<comment type="similarity">
    <text evidence="1">Belongs to the CDV3 family.</text>
</comment>
<dbReference type="Proteomes" id="UP001488838">
    <property type="component" value="Unassembled WGS sequence"/>
</dbReference>
<comment type="caution">
    <text evidence="3">The sequence shown here is derived from an EMBL/GenBank/DDBJ whole genome shotgun (WGS) entry which is preliminary data.</text>
</comment>
<dbReference type="Pfam" id="PF15359">
    <property type="entry name" value="CDV3"/>
    <property type="match status" value="1"/>
</dbReference>
<evidence type="ECO:0000256" key="2">
    <source>
        <dbReference type="SAM" id="MobiDB-lite"/>
    </source>
</evidence>
<dbReference type="PANTHER" id="PTHR16284:SF13">
    <property type="entry name" value="PROTEIN CDV3 HOMOLOG"/>
    <property type="match status" value="1"/>
</dbReference>
<evidence type="ECO:0000313" key="3">
    <source>
        <dbReference type="EMBL" id="KAK7811364.1"/>
    </source>
</evidence>
<dbReference type="GO" id="GO:0005737">
    <property type="term" value="C:cytoplasm"/>
    <property type="evidence" value="ECO:0007669"/>
    <property type="project" value="TreeGrafter"/>
</dbReference>
<evidence type="ECO:0000256" key="1">
    <source>
        <dbReference type="ARBA" id="ARBA00006062"/>
    </source>
</evidence>
<reference evidence="3 4" key="1">
    <citation type="journal article" date="2023" name="bioRxiv">
        <title>Conserved and derived expression patterns and positive selection on dental genes reveal complex evolutionary context of ever-growing rodent molars.</title>
        <authorList>
            <person name="Calamari Z.T."/>
            <person name="Song A."/>
            <person name="Cohen E."/>
            <person name="Akter M."/>
            <person name="Roy R.D."/>
            <person name="Hallikas O."/>
            <person name="Christensen M.M."/>
            <person name="Li P."/>
            <person name="Marangoni P."/>
            <person name="Jernvall J."/>
            <person name="Klein O.D."/>
        </authorList>
    </citation>
    <scope>NUCLEOTIDE SEQUENCE [LARGE SCALE GENOMIC DNA]</scope>
    <source>
        <strain evidence="3">V071</strain>
    </source>
</reference>
<feature type="compositionally biased region" description="Basic and acidic residues" evidence="2">
    <location>
        <begin position="67"/>
        <end position="83"/>
    </location>
</feature>
<gene>
    <name evidence="3" type="ORF">U0070_002297</name>
</gene>
<dbReference type="InterPro" id="IPR026806">
    <property type="entry name" value="CDV3"/>
</dbReference>
<accession>A0AAW0IB17</accession>
<sequence length="108" mass="12872">MKVDYSGLRVQAIQISDKEDNEKREDPGDNWEESKGRAEKSSCSRIKQLWYSVSCFRNSYRNLESTVKHQERQKDKEMEKSFEVVRPQNRGREEVSKNQVLKFQLDNQ</sequence>
<feature type="compositionally biased region" description="Polar residues" evidence="2">
    <location>
        <begin position="97"/>
        <end position="108"/>
    </location>
</feature>
<proteinExistence type="inferred from homology"/>